<feature type="coiled-coil region" evidence="3">
    <location>
        <begin position="86"/>
        <end position="113"/>
    </location>
</feature>
<feature type="chain" id="PRO_5045182725" evidence="4">
    <location>
        <begin position="24"/>
        <end position="170"/>
    </location>
</feature>
<dbReference type="Pfam" id="PF03938">
    <property type="entry name" value="OmpH"/>
    <property type="match status" value="1"/>
</dbReference>
<dbReference type="Proteomes" id="UP001597118">
    <property type="component" value="Unassembled WGS sequence"/>
</dbReference>
<gene>
    <name evidence="5" type="ORF">ACFSAH_16790</name>
</gene>
<dbReference type="SMART" id="SM00935">
    <property type="entry name" value="OmpH"/>
    <property type="match status" value="1"/>
</dbReference>
<dbReference type="InterPro" id="IPR005632">
    <property type="entry name" value="Chaperone_Skp"/>
</dbReference>
<evidence type="ECO:0000256" key="1">
    <source>
        <dbReference type="ARBA" id="ARBA00009091"/>
    </source>
</evidence>
<comment type="caution">
    <text evidence="5">The sequence shown here is derived from an EMBL/GenBank/DDBJ whole genome shotgun (WGS) entry which is preliminary data.</text>
</comment>
<dbReference type="PANTHER" id="PTHR35089:SF1">
    <property type="entry name" value="CHAPERONE PROTEIN SKP"/>
    <property type="match status" value="1"/>
</dbReference>
<feature type="signal peptide" evidence="4">
    <location>
        <begin position="1"/>
        <end position="23"/>
    </location>
</feature>
<dbReference type="PANTHER" id="PTHR35089">
    <property type="entry name" value="CHAPERONE PROTEIN SKP"/>
    <property type="match status" value="1"/>
</dbReference>
<reference evidence="6" key="1">
    <citation type="journal article" date="2019" name="Int. J. Syst. Evol. Microbiol.">
        <title>The Global Catalogue of Microorganisms (GCM) 10K type strain sequencing project: providing services to taxonomists for standard genome sequencing and annotation.</title>
        <authorList>
            <consortium name="The Broad Institute Genomics Platform"/>
            <consortium name="The Broad Institute Genome Sequencing Center for Infectious Disease"/>
            <person name="Wu L."/>
            <person name="Ma J."/>
        </authorList>
    </citation>
    <scope>NUCLEOTIDE SEQUENCE [LARGE SCALE GENOMIC DNA]</scope>
    <source>
        <strain evidence="6">CCUG 53762</strain>
    </source>
</reference>
<evidence type="ECO:0000313" key="6">
    <source>
        <dbReference type="Proteomes" id="UP001597118"/>
    </source>
</evidence>
<keyword evidence="6" id="KW-1185">Reference proteome</keyword>
<keyword evidence="2 4" id="KW-0732">Signal</keyword>
<evidence type="ECO:0000313" key="5">
    <source>
        <dbReference type="EMBL" id="MFD1631533.1"/>
    </source>
</evidence>
<evidence type="ECO:0000256" key="4">
    <source>
        <dbReference type="SAM" id="SignalP"/>
    </source>
</evidence>
<organism evidence="5 6">
    <name type="scientific">Pseudopedobacter beijingensis</name>
    <dbReference type="NCBI Taxonomy" id="1207056"/>
    <lineage>
        <taxon>Bacteria</taxon>
        <taxon>Pseudomonadati</taxon>
        <taxon>Bacteroidota</taxon>
        <taxon>Sphingobacteriia</taxon>
        <taxon>Sphingobacteriales</taxon>
        <taxon>Sphingobacteriaceae</taxon>
        <taxon>Pseudopedobacter</taxon>
    </lineage>
</organism>
<accession>A0ABW4IHJ2</accession>
<dbReference type="SUPFAM" id="SSF111384">
    <property type="entry name" value="OmpH-like"/>
    <property type="match status" value="1"/>
</dbReference>
<name>A0ABW4IHJ2_9SPHI</name>
<dbReference type="Gene3D" id="3.30.910.20">
    <property type="entry name" value="Skp domain"/>
    <property type="match status" value="1"/>
</dbReference>
<evidence type="ECO:0000256" key="2">
    <source>
        <dbReference type="ARBA" id="ARBA00022729"/>
    </source>
</evidence>
<evidence type="ECO:0000256" key="3">
    <source>
        <dbReference type="SAM" id="Coils"/>
    </source>
</evidence>
<sequence length="170" mass="19102">MKKLFKIALVAGCMLFVGNVASAQQKIAHINSADLIKAMPEVANADKQLEAYKNTLDNDGKTMYTEYQNKVQDYQSKEKTLSDAMKEMKIKEIQDLEKRIQEFQQKAGDDFEKKRGELYDPILKKAEDAVKAVAKEKGYAYVLDVTQPGVVYFDGGINILTDVKAKLGLK</sequence>
<dbReference type="EMBL" id="JBHUDG010000048">
    <property type="protein sequence ID" value="MFD1631533.1"/>
    <property type="molecule type" value="Genomic_DNA"/>
</dbReference>
<dbReference type="InterPro" id="IPR024930">
    <property type="entry name" value="Skp_dom_sf"/>
</dbReference>
<dbReference type="RefSeq" id="WP_379663901.1">
    <property type="nucleotide sequence ID" value="NZ_JBHUDG010000048.1"/>
</dbReference>
<comment type="similarity">
    <text evidence="1">Belongs to the Skp family.</text>
</comment>
<proteinExistence type="inferred from homology"/>
<keyword evidence="3" id="KW-0175">Coiled coil</keyword>
<protein>
    <submittedName>
        <fullName evidence="5">OmpH family outer membrane protein</fullName>
    </submittedName>
</protein>